<keyword evidence="8 9" id="KW-0998">Cell outer membrane</keyword>
<evidence type="ECO:0000259" key="13">
    <source>
        <dbReference type="Pfam" id="PF14905"/>
    </source>
</evidence>
<accession>A0ABS7SMI4</accession>
<evidence type="ECO:0000256" key="1">
    <source>
        <dbReference type="ARBA" id="ARBA00004571"/>
    </source>
</evidence>
<keyword evidence="15" id="KW-1185">Reference proteome</keyword>
<dbReference type="EMBL" id="JAFBIL020000003">
    <property type="protein sequence ID" value="MBZ2207382.1"/>
    <property type="molecule type" value="Genomic_DNA"/>
</dbReference>
<comment type="caution">
    <text evidence="14">The sequence shown here is derived from an EMBL/GenBank/DDBJ whole genome shotgun (WGS) entry which is preliminary data.</text>
</comment>
<reference evidence="14 15" key="1">
    <citation type="submission" date="2021-01" db="EMBL/GenBank/DDBJ databases">
        <authorList>
            <person name="Ruan W."/>
            <person name="Khan S.A."/>
            <person name="Jeon C.O."/>
        </authorList>
    </citation>
    <scope>NUCLEOTIDE SEQUENCE [LARGE SCALE GENOMIC DNA]</scope>
    <source>
        <strain evidence="14 15">R798</strain>
    </source>
</reference>
<dbReference type="InterPro" id="IPR036942">
    <property type="entry name" value="Beta-barrel_TonB_sf"/>
</dbReference>
<dbReference type="Gene3D" id="2.170.130.10">
    <property type="entry name" value="TonB-dependent receptor, plug domain"/>
    <property type="match status" value="1"/>
</dbReference>
<dbReference type="PROSITE" id="PS52016">
    <property type="entry name" value="TONB_DEPENDENT_REC_3"/>
    <property type="match status" value="1"/>
</dbReference>
<dbReference type="InterPro" id="IPR039426">
    <property type="entry name" value="TonB-dep_rcpt-like"/>
</dbReference>
<evidence type="ECO:0000259" key="12">
    <source>
        <dbReference type="Pfam" id="PF07715"/>
    </source>
</evidence>
<dbReference type="Proteomes" id="UP000809349">
    <property type="component" value="Unassembled WGS sequence"/>
</dbReference>
<feature type="domain" description="TonB-dependent receptor plug" evidence="12">
    <location>
        <begin position="53"/>
        <end position="144"/>
    </location>
</feature>
<gene>
    <name evidence="14" type="ORF">I4X03_008930</name>
</gene>
<keyword evidence="3 9" id="KW-0813">Transport</keyword>
<keyword evidence="7 14" id="KW-0675">Receptor</keyword>
<comment type="similarity">
    <text evidence="2 9">Belongs to the TonB-dependent receptor family.</text>
</comment>
<keyword evidence="4 9" id="KW-1134">Transmembrane beta strand</keyword>
<dbReference type="SUPFAM" id="SSF56935">
    <property type="entry name" value="Porins"/>
    <property type="match status" value="1"/>
</dbReference>
<feature type="signal peptide" evidence="11">
    <location>
        <begin position="1"/>
        <end position="16"/>
    </location>
</feature>
<dbReference type="InterPro" id="IPR041700">
    <property type="entry name" value="OMP_b-brl_3"/>
</dbReference>
<proteinExistence type="inferred from homology"/>
<evidence type="ECO:0000256" key="9">
    <source>
        <dbReference type="PROSITE-ProRule" id="PRU01360"/>
    </source>
</evidence>
<dbReference type="PANTHER" id="PTHR40980:SF4">
    <property type="entry name" value="TONB-DEPENDENT RECEPTOR-LIKE BETA-BARREL DOMAIN-CONTAINING PROTEIN"/>
    <property type="match status" value="1"/>
</dbReference>
<organism evidence="14 15">
    <name type="scientific">Massilia soli</name>
    <dbReference type="NCBI Taxonomy" id="2792854"/>
    <lineage>
        <taxon>Bacteria</taxon>
        <taxon>Pseudomonadati</taxon>
        <taxon>Pseudomonadota</taxon>
        <taxon>Betaproteobacteria</taxon>
        <taxon>Burkholderiales</taxon>
        <taxon>Oxalobacteraceae</taxon>
        <taxon>Telluria group</taxon>
        <taxon>Massilia</taxon>
    </lineage>
</organism>
<evidence type="ECO:0000256" key="3">
    <source>
        <dbReference type="ARBA" id="ARBA00022448"/>
    </source>
</evidence>
<protein>
    <submittedName>
        <fullName evidence="14">TonB-dependent receptor</fullName>
    </submittedName>
</protein>
<evidence type="ECO:0000256" key="4">
    <source>
        <dbReference type="ARBA" id="ARBA00022452"/>
    </source>
</evidence>
<dbReference type="PANTHER" id="PTHR40980">
    <property type="entry name" value="PLUG DOMAIN-CONTAINING PROTEIN"/>
    <property type="match status" value="1"/>
</dbReference>
<evidence type="ECO:0000256" key="5">
    <source>
        <dbReference type="ARBA" id="ARBA00022692"/>
    </source>
</evidence>
<keyword evidence="11" id="KW-0732">Signal</keyword>
<feature type="domain" description="Outer membrane protein beta-barrel" evidence="13">
    <location>
        <begin position="302"/>
        <end position="708"/>
    </location>
</feature>
<keyword evidence="6 9" id="KW-0472">Membrane</keyword>
<dbReference type="InterPro" id="IPR037066">
    <property type="entry name" value="Plug_dom_sf"/>
</dbReference>
<name>A0ABS7SMI4_9BURK</name>
<evidence type="ECO:0000313" key="14">
    <source>
        <dbReference type="EMBL" id="MBZ2207382.1"/>
    </source>
</evidence>
<reference evidence="14 15" key="2">
    <citation type="submission" date="2021-08" db="EMBL/GenBank/DDBJ databases">
        <title>Massilia sp. R798.</title>
        <authorList>
            <person name="Baek J.H."/>
            <person name="Jung H.S."/>
            <person name="Kim K.R."/>
            <person name="Jeon C.O."/>
        </authorList>
    </citation>
    <scope>NUCLEOTIDE SEQUENCE [LARGE SCALE GENOMIC DNA]</scope>
    <source>
        <strain evidence="14 15">R798</strain>
    </source>
</reference>
<dbReference type="Pfam" id="PF14905">
    <property type="entry name" value="OMP_b-brl_3"/>
    <property type="match status" value="1"/>
</dbReference>
<feature type="chain" id="PRO_5045290830" evidence="11">
    <location>
        <begin position="17"/>
        <end position="744"/>
    </location>
</feature>
<dbReference type="Pfam" id="PF07715">
    <property type="entry name" value="Plug"/>
    <property type="match status" value="1"/>
</dbReference>
<feature type="region of interest" description="Disordered" evidence="10">
    <location>
        <begin position="714"/>
        <end position="744"/>
    </location>
</feature>
<evidence type="ECO:0000256" key="7">
    <source>
        <dbReference type="ARBA" id="ARBA00023170"/>
    </source>
</evidence>
<evidence type="ECO:0000256" key="11">
    <source>
        <dbReference type="SAM" id="SignalP"/>
    </source>
</evidence>
<dbReference type="InterPro" id="IPR012910">
    <property type="entry name" value="Plug_dom"/>
</dbReference>
<evidence type="ECO:0000256" key="6">
    <source>
        <dbReference type="ARBA" id="ARBA00023136"/>
    </source>
</evidence>
<dbReference type="Gene3D" id="2.40.170.20">
    <property type="entry name" value="TonB-dependent receptor, beta-barrel domain"/>
    <property type="match status" value="1"/>
</dbReference>
<dbReference type="RefSeq" id="WP_223467871.1">
    <property type="nucleotide sequence ID" value="NZ_JAFBIL020000003.1"/>
</dbReference>
<feature type="region of interest" description="Disordered" evidence="10">
    <location>
        <begin position="213"/>
        <end position="236"/>
    </location>
</feature>
<evidence type="ECO:0000256" key="2">
    <source>
        <dbReference type="ARBA" id="ARBA00009810"/>
    </source>
</evidence>
<feature type="compositionally biased region" description="Gly residues" evidence="10">
    <location>
        <begin position="720"/>
        <end position="738"/>
    </location>
</feature>
<feature type="compositionally biased region" description="Polar residues" evidence="10">
    <location>
        <begin position="219"/>
        <end position="236"/>
    </location>
</feature>
<keyword evidence="5 9" id="KW-0812">Transmembrane</keyword>
<comment type="subcellular location">
    <subcellularLocation>
        <location evidence="1 9">Cell outer membrane</location>
        <topology evidence="1 9">Multi-pass membrane protein</topology>
    </subcellularLocation>
</comment>
<evidence type="ECO:0000256" key="8">
    <source>
        <dbReference type="ARBA" id="ARBA00023237"/>
    </source>
</evidence>
<evidence type="ECO:0000313" key="15">
    <source>
        <dbReference type="Proteomes" id="UP000809349"/>
    </source>
</evidence>
<evidence type="ECO:0000256" key="10">
    <source>
        <dbReference type="SAM" id="MobiDB-lite"/>
    </source>
</evidence>
<sequence length="744" mass="79360">MPFLAGALVFAVPAQAQEPVATPTAQPAPAPKPGAPVETVTVTAVKQSNRIDRQVYDVKADPATSNDSVADTLNKVPSLAVDGDGAVTLRGKGNVQILVDGKPSAMMQGENRGAALSGLPAADLESVEVINNPGAQFGNEGGGGPIINLVMRRDRTPGGFASVNANLGTNGRYNTAVFGNYTTGRMSMQGSLSRRYDTRGTSGETVRERIDPVTGEAARSTQSSLGGNENDSTGFNGSISYNLGERDVVGMTASYNEFNRESASRDRYVGTGATGSVTNDYLRSNQGMGANKNVSLGGRLDHKGERPGELFKLDLRVSSSDSGNDTRYGTLYTVRPSGALDSMTRLGNGSDTRVADLTGDYERPLGTGLVKLGFKLARTSNSLDTRFFDIDSGTLAESVNRARTNRFELDDSTAAVYGSYQYRIDSQWSVLGGLRAEYNELDMHQVTTSIRASNSSTDLIPSAFVTYGLSDDTTLRLSYAHRIRRPNAGELNPFVIYRDELNISSGNPNLKPSGTDSLELGVETKLGKVQTTVRLYARRDADLISERRILQANDVLLTTRDNAGDSRSAGVEFTFGGRATEKLTLNASGNIGYSDQSVLGRELPGDDRRSAVSVTGRGRIGYQMDANNQFGMSLNATGKQLFGEGYRKPTRTADLNYRRKVTQALSFVLNVNDVFDSQKMETVTETDRLREQSIRRFGGRTVFAGLSYRFGSFSGAAARGPGGPGGPGRPGPGGGGSGPRPPSS</sequence>